<evidence type="ECO:0000256" key="7">
    <source>
        <dbReference type="ARBA" id="ARBA00023264"/>
    </source>
</evidence>
<dbReference type="PIRSF" id="PIRSF000114">
    <property type="entry name" value="Glycerol-3-P_dh"/>
    <property type="match status" value="1"/>
</dbReference>
<organism evidence="15 16">
    <name type="scientific">Mycoplasmopsis bovigenitalium 51080</name>
    <dbReference type="NCBI Taxonomy" id="1188235"/>
    <lineage>
        <taxon>Bacteria</taxon>
        <taxon>Bacillati</taxon>
        <taxon>Mycoplasmatota</taxon>
        <taxon>Mycoplasmoidales</taxon>
        <taxon>Metamycoplasmataceae</taxon>
        <taxon>Mycoplasmopsis</taxon>
    </lineage>
</organism>
<feature type="domain" description="Glycerol-3-phosphate dehydrogenase NAD-dependent N-terminal" evidence="13">
    <location>
        <begin position="3"/>
        <end position="161"/>
    </location>
</feature>
<dbReference type="Pfam" id="PF01210">
    <property type="entry name" value="NAD_Gly3P_dh_N"/>
    <property type="match status" value="1"/>
</dbReference>
<feature type="binding site" evidence="9">
    <location>
        <begin position="259"/>
        <end position="260"/>
    </location>
    <ligand>
        <name>substrate</name>
    </ligand>
</feature>
<dbReference type="PANTHER" id="PTHR11728:SF1">
    <property type="entry name" value="GLYCEROL-3-PHOSPHATE DEHYDROGENASE [NAD(+)] 2, CHLOROPLASTIC"/>
    <property type="match status" value="1"/>
</dbReference>
<dbReference type="SUPFAM" id="SSF51735">
    <property type="entry name" value="NAD(P)-binding Rossmann-fold domains"/>
    <property type="match status" value="1"/>
</dbReference>
<evidence type="ECO:0000256" key="11">
    <source>
        <dbReference type="RuleBase" id="RU000437"/>
    </source>
</evidence>
<dbReference type="GO" id="GO:0046168">
    <property type="term" value="P:glycerol-3-phosphate catabolic process"/>
    <property type="evidence" value="ECO:0007669"/>
    <property type="project" value="InterPro"/>
</dbReference>
<dbReference type="InterPro" id="IPR006168">
    <property type="entry name" value="G3P_DH_NAD-dep"/>
</dbReference>
<feature type="active site" description="Proton acceptor" evidence="8">
    <location>
        <position position="193"/>
    </location>
</feature>
<dbReference type="InterPro" id="IPR006109">
    <property type="entry name" value="G3P_DH_NAD-dep_C"/>
</dbReference>
<dbReference type="GO" id="GO:0008654">
    <property type="term" value="P:phospholipid biosynthetic process"/>
    <property type="evidence" value="ECO:0007669"/>
    <property type="project" value="UniProtKB-KW"/>
</dbReference>
<dbReference type="EMBL" id="AORH01000034">
    <property type="protein sequence ID" value="ENY68979.1"/>
    <property type="molecule type" value="Genomic_DNA"/>
</dbReference>
<dbReference type="RefSeq" id="WP_004421556.1">
    <property type="nucleotide sequence ID" value="NZ_AORH01000034.1"/>
</dbReference>
<feature type="binding site" evidence="9">
    <location>
        <position position="108"/>
    </location>
    <ligand>
        <name>substrate</name>
    </ligand>
</feature>
<dbReference type="Gene3D" id="3.40.50.720">
    <property type="entry name" value="NAD(P)-binding Rossmann-like Domain"/>
    <property type="match status" value="1"/>
</dbReference>
<feature type="domain" description="Glycerol-3-phosphate dehydrogenase NAD-dependent C-terminal" evidence="14">
    <location>
        <begin position="184"/>
        <end position="324"/>
    </location>
</feature>
<dbReference type="InterPro" id="IPR013328">
    <property type="entry name" value="6PGD_dom2"/>
</dbReference>
<feature type="binding site" evidence="10">
    <location>
        <position position="259"/>
    </location>
    <ligand>
        <name>NAD(+)</name>
        <dbReference type="ChEBI" id="CHEBI:57540"/>
    </ligand>
</feature>
<protein>
    <recommendedName>
        <fullName evidence="12">Glycerol-3-phosphate dehydrogenase</fullName>
        <ecNumber evidence="12">1.1.1.94</ecNumber>
    </recommendedName>
</protein>
<keyword evidence="16" id="KW-1185">Reference proteome</keyword>
<dbReference type="GO" id="GO:0051287">
    <property type="term" value="F:NAD binding"/>
    <property type="evidence" value="ECO:0007669"/>
    <property type="project" value="InterPro"/>
</dbReference>
<feature type="binding site" evidence="10">
    <location>
        <begin position="8"/>
        <end position="13"/>
    </location>
    <ligand>
        <name>NAD(+)</name>
        <dbReference type="ChEBI" id="CHEBI:57540"/>
    </ligand>
</feature>
<comment type="caution">
    <text evidence="15">The sequence shown here is derived from an EMBL/GenBank/DDBJ whole genome shotgun (WGS) entry which is preliminary data.</text>
</comment>
<gene>
    <name evidence="15" type="primary">gpsA</name>
    <name evidence="15" type="ORF">MBVG_6490</name>
</gene>
<sequence>MKKITIIGTGAWGAGLGTILSKNGHKVVFWGIDEQEINDINNGYNKKYFGDIFFNNPQNVSATNNLELALENSDIMLLAVPSLAISSVLNQVKTILKDKKINVINVAKGFDRDSKKIFSTVISDILGNNLNNIASLIGPSFAIEVFKNNLTIINAVGKNTEFLNELVQLFNNETFQLVPNNDDSGLQVYAALKNVLAIGIGLASTLYEAKNLAPAMISIGLKEIKKIAKVLYPDSLDNSGYELAAIGDIVLTCLNTTSRNFSFGIEVANNGIKNALAANSKTVEGYNAAIILDEIITQHKINDVVLLQSIVDVCLARKNEKNLLDFFVI</sequence>
<reference evidence="15 16" key="1">
    <citation type="journal article" date="2013" name="Genome Announc.">
        <title>Draft Genome Sequences of Mycoplasma alkalescens, Mycoplasma arginini, and Mycoplasma bovigenitalium, Three Species with Equivocal Pathogenic Status for Cattle.</title>
        <authorList>
            <person name="Manso-Silvan L."/>
            <person name="Tardy F."/>
            <person name="Baranowski E."/>
            <person name="Barre A."/>
            <person name="Blanchard A."/>
            <person name="Breton M."/>
            <person name="Couture C."/>
            <person name="Citti C."/>
            <person name="Dordet-Frisoni E."/>
            <person name="Dupuy V."/>
            <person name="Gaurivaud P."/>
            <person name="Jacob D."/>
            <person name="Lemaitre C."/>
            <person name="Nikolski M."/>
            <person name="Nouvel L.X."/>
            <person name="Poumarat F."/>
            <person name="Thebault P."/>
            <person name="Theil S."/>
            <person name="Thiaucourt F."/>
            <person name="Sirand-Pugnet P."/>
        </authorList>
    </citation>
    <scope>NUCLEOTIDE SEQUENCE [LARGE SCALE GENOMIC DNA]</scope>
    <source>
        <strain evidence="15 16">51080</strain>
    </source>
</reference>
<evidence type="ECO:0000313" key="15">
    <source>
        <dbReference type="EMBL" id="ENY68979.1"/>
    </source>
</evidence>
<keyword evidence="3 11" id="KW-0560">Oxidoreductase</keyword>
<evidence type="ECO:0000256" key="5">
    <source>
        <dbReference type="ARBA" id="ARBA00023098"/>
    </source>
</evidence>
<dbReference type="InterPro" id="IPR036291">
    <property type="entry name" value="NAD(P)-bd_dom_sf"/>
</dbReference>
<evidence type="ECO:0000256" key="1">
    <source>
        <dbReference type="ARBA" id="ARBA00011009"/>
    </source>
</evidence>
<dbReference type="SUPFAM" id="SSF48179">
    <property type="entry name" value="6-phosphogluconate dehydrogenase C-terminal domain-like"/>
    <property type="match status" value="1"/>
</dbReference>
<dbReference type="InterPro" id="IPR011128">
    <property type="entry name" value="G3P_DH_NAD-dep_N"/>
</dbReference>
<dbReference type="GO" id="GO:0005975">
    <property type="term" value="P:carbohydrate metabolic process"/>
    <property type="evidence" value="ECO:0007669"/>
    <property type="project" value="InterPro"/>
</dbReference>
<dbReference type="InterPro" id="IPR008927">
    <property type="entry name" value="6-PGluconate_DH-like_C_sf"/>
</dbReference>
<evidence type="ECO:0000259" key="14">
    <source>
        <dbReference type="Pfam" id="PF07479"/>
    </source>
</evidence>
<keyword evidence="7" id="KW-1208">Phospholipid metabolism</keyword>
<dbReference type="STRING" id="1188235.MBVG_6490"/>
<proteinExistence type="inferred from homology"/>
<keyword evidence="5" id="KW-0443">Lipid metabolism</keyword>
<dbReference type="Proteomes" id="UP000013220">
    <property type="component" value="Unassembled WGS sequence"/>
</dbReference>
<dbReference type="GO" id="GO:0141153">
    <property type="term" value="F:glycerol-3-phosphate dehydrogenase (NADP+) activity"/>
    <property type="evidence" value="ECO:0007669"/>
    <property type="project" value="RHEA"/>
</dbReference>
<evidence type="ECO:0000256" key="2">
    <source>
        <dbReference type="ARBA" id="ARBA00022516"/>
    </source>
</evidence>
<name>N9TS43_9BACT</name>
<feature type="binding site" evidence="10">
    <location>
        <position position="281"/>
    </location>
    <ligand>
        <name>NAD(+)</name>
        <dbReference type="ChEBI" id="CHEBI:57540"/>
    </ligand>
</feature>
<dbReference type="Pfam" id="PF07479">
    <property type="entry name" value="NAD_Gly3P_dh_C"/>
    <property type="match status" value="1"/>
</dbReference>
<keyword evidence="2" id="KW-0444">Lipid biosynthesis</keyword>
<dbReference type="EC" id="1.1.1.94" evidence="12"/>
<comment type="catalytic activity">
    <reaction evidence="12">
        <text>sn-glycerol 3-phosphate + NADP(+) = dihydroxyacetone phosphate + NADPH + H(+)</text>
        <dbReference type="Rhea" id="RHEA:11096"/>
        <dbReference type="ChEBI" id="CHEBI:15378"/>
        <dbReference type="ChEBI" id="CHEBI:57597"/>
        <dbReference type="ChEBI" id="CHEBI:57642"/>
        <dbReference type="ChEBI" id="CHEBI:57783"/>
        <dbReference type="ChEBI" id="CHEBI:58349"/>
        <dbReference type="EC" id="1.1.1.94"/>
    </reaction>
</comment>
<keyword evidence="6" id="KW-0594">Phospholipid biosynthesis</keyword>
<evidence type="ECO:0000259" key="13">
    <source>
        <dbReference type="Pfam" id="PF01210"/>
    </source>
</evidence>
<evidence type="ECO:0000313" key="16">
    <source>
        <dbReference type="Proteomes" id="UP000013220"/>
    </source>
</evidence>
<dbReference type="PANTHER" id="PTHR11728">
    <property type="entry name" value="GLYCEROL-3-PHOSPHATE DEHYDROGENASE"/>
    <property type="match status" value="1"/>
</dbReference>
<accession>N9TS43</accession>
<evidence type="ECO:0000256" key="3">
    <source>
        <dbReference type="ARBA" id="ARBA00023002"/>
    </source>
</evidence>
<evidence type="ECO:0000256" key="10">
    <source>
        <dbReference type="PIRSR" id="PIRSR000114-3"/>
    </source>
</evidence>
<evidence type="ECO:0000256" key="8">
    <source>
        <dbReference type="PIRSR" id="PIRSR000114-1"/>
    </source>
</evidence>
<dbReference type="PRINTS" id="PR00077">
    <property type="entry name" value="GPDHDRGNASE"/>
</dbReference>
<evidence type="ECO:0000256" key="12">
    <source>
        <dbReference type="RuleBase" id="RU000439"/>
    </source>
</evidence>
<dbReference type="Gene3D" id="1.10.1040.10">
    <property type="entry name" value="N-(1-d-carboxylethyl)-l-norvaline Dehydrogenase, domain 2"/>
    <property type="match status" value="1"/>
</dbReference>
<dbReference type="eggNOG" id="COG0240">
    <property type="taxonomic scope" value="Bacteria"/>
</dbReference>
<keyword evidence="4 10" id="KW-0520">NAD</keyword>
<evidence type="ECO:0000256" key="9">
    <source>
        <dbReference type="PIRSR" id="PIRSR000114-2"/>
    </source>
</evidence>
<dbReference type="AlphaFoldDB" id="N9TS43"/>
<comment type="similarity">
    <text evidence="1 11">Belongs to the NAD-dependent glycerol-3-phosphate dehydrogenase family.</text>
</comment>
<dbReference type="GO" id="GO:0005829">
    <property type="term" value="C:cytosol"/>
    <property type="evidence" value="ECO:0007669"/>
    <property type="project" value="TreeGrafter"/>
</dbReference>
<evidence type="ECO:0000256" key="4">
    <source>
        <dbReference type="ARBA" id="ARBA00023027"/>
    </source>
</evidence>
<feature type="binding site" evidence="10">
    <location>
        <position position="142"/>
    </location>
    <ligand>
        <name>NAD(+)</name>
        <dbReference type="ChEBI" id="CHEBI:57540"/>
    </ligand>
</feature>
<dbReference type="PATRIC" id="fig|1188235.3.peg.654"/>
<evidence type="ECO:0000256" key="6">
    <source>
        <dbReference type="ARBA" id="ARBA00023209"/>
    </source>
</evidence>